<dbReference type="NCBIfam" id="TIGR02862">
    <property type="entry name" value="spore_BofA"/>
    <property type="match status" value="1"/>
</dbReference>
<evidence type="ECO:0000256" key="1">
    <source>
        <dbReference type="SAM" id="Phobius"/>
    </source>
</evidence>
<dbReference type="AlphaFoldDB" id="W6S1U2"/>
<dbReference type="EMBL" id="HG917868">
    <property type="protein sequence ID" value="CDM68262.1"/>
    <property type="molecule type" value="Genomic_DNA"/>
</dbReference>
<dbReference type="HOGENOM" id="CLU_167355_2_0_9"/>
<dbReference type="Proteomes" id="UP000019426">
    <property type="component" value="Chromosome M2/40_rep1"/>
</dbReference>
<accession>W6S1U2</accession>
<dbReference type="STRING" id="1216932.CM240_1098"/>
<sequence>MNLDLIIAGIVGILLLYMVLKILKLPIKILINGIVGMVTLNIINYFGSYIGITLVVNIWTSLISGFLGLPGVILVFIYSIFI</sequence>
<dbReference type="InterPro" id="IPR010001">
    <property type="entry name" value="BofA"/>
</dbReference>
<keyword evidence="1" id="KW-0472">Membrane</keyword>
<dbReference type="KEGG" id="clt:CM240_1098"/>
<name>W6S1U2_9CLOT</name>
<feature type="transmembrane region" description="Helical" evidence="1">
    <location>
        <begin position="30"/>
        <end position="52"/>
    </location>
</feature>
<gene>
    <name evidence="2" type="ORF">CM240_1098</name>
</gene>
<proteinExistence type="predicted"/>
<protein>
    <submittedName>
        <fullName evidence="2">Putative membrane protein</fullName>
    </submittedName>
</protein>
<evidence type="ECO:0000313" key="2">
    <source>
        <dbReference type="EMBL" id="CDM68262.1"/>
    </source>
</evidence>
<feature type="transmembrane region" description="Helical" evidence="1">
    <location>
        <begin position="6"/>
        <end position="23"/>
    </location>
</feature>
<reference evidence="2 3" key="1">
    <citation type="submission" date="2013-11" db="EMBL/GenBank/DDBJ databases">
        <title>Complete genome sequence of Clostridum sp. M2/40.</title>
        <authorList>
            <person name="Wibberg D."/>
            <person name="Puehler A."/>
            <person name="Schlueter A."/>
        </authorList>
    </citation>
    <scope>NUCLEOTIDE SEQUENCE [LARGE SCALE GENOMIC DNA]</scope>
    <source>
        <strain evidence="3">M2/40</strain>
    </source>
</reference>
<dbReference type="OrthoDB" id="1699162at2"/>
<evidence type="ECO:0000313" key="3">
    <source>
        <dbReference type="Proteomes" id="UP000019426"/>
    </source>
</evidence>
<keyword evidence="3" id="KW-1185">Reference proteome</keyword>
<organism evidence="2 3">
    <name type="scientific">Clostridium bornimense</name>
    <dbReference type="NCBI Taxonomy" id="1216932"/>
    <lineage>
        <taxon>Bacteria</taxon>
        <taxon>Bacillati</taxon>
        <taxon>Bacillota</taxon>
        <taxon>Clostridia</taxon>
        <taxon>Eubacteriales</taxon>
        <taxon>Clostridiaceae</taxon>
        <taxon>Clostridium</taxon>
    </lineage>
</organism>
<dbReference type="RefSeq" id="WP_044037191.1">
    <property type="nucleotide sequence ID" value="NZ_HG917868.1"/>
</dbReference>
<dbReference type="PATRIC" id="fig|1216932.3.peg.1087"/>
<dbReference type="Pfam" id="PF07441">
    <property type="entry name" value="BofA"/>
    <property type="match status" value="1"/>
</dbReference>
<feature type="transmembrane region" description="Helical" evidence="1">
    <location>
        <begin position="58"/>
        <end position="81"/>
    </location>
</feature>
<keyword evidence="1" id="KW-1133">Transmembrane helix</keyword>
<keyword evidence="1" id="KW-0812">Transmembrane</keyword>